<dbReference type="Gene3D" id="3.40.30.10">
    <property type="entry name" value="Glutaredoxin"/>
    <property type="match status" value="1"/>
</dbReference>
<organism evidence="2 3">
    <name type="scientific">Alkalicoccobacillus porphyridii</name>
    <dbReference type="NCBI Taxonomy" id="2597270"/>
    <lineage>
        <taxon>Bacteria</taxon>
        <taxon>Bacillati</taxon>
        <taxon>Bacillota</taxon>
        <taxon>Bacilli</taxon>
        <taxon>Bacillales</taxon>
        <taxon>Bacillaceae</taxon>
        <taxon>Alkalicoccobacillus</taxon>
    </lineage>
</organism>
<accession>A0A553ZV55</accession>
<name>A0A553ZV55_9BACI</name>
<dbReference type="InterPro" id="IPR036249">
    <property type="entry name" value="Thioredoxin-like_sf"/>
</dbReference>
<sequence>MNKWLLIVNVCAVFILTSCVVASTSTSNPITEHDEDTPVTVLFSDADNPNHEQEANYYDALIELSSQYPDEMPELIIVDASEQDKVQYFDVQHFPTILCLDGDDISLRLEGMNNKEDILMKLSGLFQLDLKLG</sequence>
<dbReference type="AlphaFoldDB" id="A0A553ZV55"/>
<evidence type="ECO:0000313" key="3">
    <source>
        <dbReference type="Proteomes" id="UP000318521"/>
    </source>
</evidence>
<comment type="caution">
    <text evidence="2">The sequence shown here is derived from an EMBL/GenBank/DDBJ whole genome shotgun (WGS) entry which is preliminary data.</text>
</comment>
<keyword evidence="1" id="KW-0732">Signal</keyword>
<proteinExistence type="predicted"/>
<dbReference type="OrthoDB" id="2878533at2"/>
<dbReference type="EMBL" id="VLXZ01000012">
    <property type="protein sequence ID" value="TSB45303.1"/>
    <property type="molecule type" value="Genomic_DNA"/>
</dbReference>
<dbReference type="SUPFAM" id="SSF52833">
    <property type="entry name" value="Thioredoxin-like"/>
    <property type="match status" value="1"/>
</dbReference>
<dbReference type="PROSITE" id="PS51257">
    <property type="entry name" value="PROKAR_LIPOPROTEIN"/>
    <property type="match status" value="1"/>
</dbReference>
<reference evidence="2 3" key="1">
    <citation type="submission" date="2019-07" db="EMBL/GenBank/DDBJ databases">
        <authorList>
            <person name="Park Y.J."/>
            <person name="Jeong S.E."/>
            <person name="Jung H.S."/>
        </authorList>
    </citation>
    <scope>NUCLEOTIDE SEQUENCE [LARGE SCALE GENOMIC DNA]</scope>
    <source>
        <strain evidence="3">P16(2019)</strain>
    </source>
</reference>
<dbReference type="Proteomes" id="UP000318521">
    <property type="component" value="Unassembled WGS sequence"/>
</dbReference>
<dbReference type="RefSeq" id="WP_143849965.1">
    <property type="nucleotide sequence ID" value="NZ_VLXZ01000012.1"/>
</dbReference>
<evidence type="ECO:0000313" key="2">
    <source>
        <dbReference type="EMBL" id="TSB45303.1"/>
    </source>
</evidence>
<gene>
    <name evidence="2" type="ORF">FN960_16510</name>
</gene>
<protein>
    <recommendedName>
        <fullName evidence="4">Small peptidoglycan-associated lipoprotein</fullName>
    </recommendedName>
</protein>
<keyword evidence="3" id="KW-1185">Reference proteome</keyword>
<evidence type="ECO:0008006" key="4">
    <source>
        <dbReference type="Google" id="ProtNLM"/>
    </source>
</evidence>
<feature type="signal peptide" evidence="1">
    <location>
        <begin position="1"/>
        <end position="22"/>
    </location>
</feature>
<feature type="chain" id="PRO_5021800091" description="Small peptidoglycan-associated lipoprotein" evidence="1">
    <location>
        <begin position="23"/>
        <end position="133"/>
    </location>
</feature>
<evidence type="ECO:0000256" key="1">
    <source>
        <dbReference type="SAM" id="SignalP"/>
    </source>
</evidence>